<sequence length="208" mass="22650">MPRKCRNCVFWELSPLCAEAALEVGDPELEKEAWISQTLLEWGSCGRLAFHGRKPAGFVVYASPKFVPRAAEFPSGPVSADAALVTTVYVVPELVGKGVGRQLIQAAAADVRRKGIYAMEAFGDSRAEKDACMAPADFFRSVGFKTVAPDRNYPRLRMEMHGAITREAEAAADHDMQTEIDLLLLDSSSMALVKEGTGSPRQRGLQGF</sequence>
<dbReference type="Gene3D" id="3.40.630.30">
    <property type="match status" value="1"/>
</dbReference>
<name>A0ABV8U2L2_9ACTN</name>
<evidence type="ECO:0000313" key="3">
    <source>
        <dbReference type="Proteomes" id="UP001595823"/>
    </source>
</evidence>
<dbReference type="InterPro" id="IPR016181">
    <property type="entry name" value="Acyl_CoA_acyltransferase"/>
</dbReference>
<keyword evidence="2" id="KW-0012">Acyltransferase</keyword>
<feature type="domain" description="N-acetyltransferase" evidence="1">
    <location>
        <begin position="8"/>
        <end position="163"/>
    </location>
</feature>
<proteinExistence type="predicted"/>
<accession>A0ABV8U2L2</accession>
<keyword evidence="3" id="KW-1185">Reference proteome</keyword>
<dbReference type="SUPFAM" id="SSF55729">
    <property type="entry name" value="Acyl-CoA N-acyltransferases (Nat)"/>
    <property type="match status" value="1"/>
</dbReference>
<dbReference type="RefSeq" id="WP_380623283.1">
    <property type="nucleotide sequence ID" value="NZ_JBHSDK010000024.1"/>
</dbReference>
<dbReference type="InterPro" id="IPR000182">
    <property type="entry name" value="GNAT_dom"/>
</dbReference>
<protein>
    <submittedName>
        <fullName evidence="2">GNAT family N-acetyltransferase</fullName>
        <ecNumber evidence="2">2.3.1.-</ecNumber>
    </submittedName>
</protein>
<keyword evidence="2" id="KW-0808">Transferase</keyword>
<dbReference type="GO" id="GO:0016746">
    <property type="term" value="F:acyltransferase activity"/>
    <property type="evidence" value="ECO:0007669"/>
    <property type="project" value="UniProtKB-KW"/>
</dbReference>
<evidence type="ECO:0000259" key="1">
    <source>
        <dbReference type="PROSITE" id="PS51186"/>
    </source>
</evidence>
<gene>
    <name evidence="2" type="ORF">ACFPET_16930</name>
</gene>
<dbReference type="PROSITE" id="PS51186">
    <property type="entry name" value="GNAT"/>
    <property type="match status" value="1"/>
</dbReference>
<reference evidence="3" key="1">
    <citation type="journal article" date="2019" name="Int. J. Syst. Evol. Microbiol.">
        <title>The Global Catalogue of Microorganisms (GCM) 10K type strain sequencing project: providing services to taxonomists for standard genome sequencing and annotation.</title>
        <authorList>
            <consortium name="The Broad Institute Genomics Platform"/>
            <consortium name="The Broad Institute Genome Sequencing Center for Infectious Disease"/>
            <person name="Wu L."/>
            <person name="Ma J."/>
        </authorList>
    </citation>
    <scope>NUCLEOTIDE SEQUENCE [LARGE SCALE GENOMIC DNA]</scope>
    <source>
        <strain evidence="3">IBRC-M 10908</strain>
    </source>
</reference>
<evidence type="ECO:0000313" key="2">
    <source>
        <dbReference type="EMBL" id="MFC4336888.1"/>
    </source>
</evidence>
<dbReference type="Proteomes" id="UP001595823">
    <property type="component" value="Unassembled WGS sequence"/>
</dbReference>
<organism evidence="2 3">
    <name type="scientific">Salininema proteolyticum</name>
    <dbReference type="NCBI Taxonomy" id="1607685"/>
    <lineage>
        <taxon>Bacteria</taxon>
        <taxon>Bacillati</taxon>
        <taxon>Actinomycetota</taxon>
        <taxon>Actinomycetes</taxon>
        <taxon>Glycomycetales</taxon>
        <taxon>Glycomycetaceae</taxon>
        <taxon>Salininema</taxon>
    </lineage>
</organism>
<dbReference type="EC" id="2.3.1.-" evidence="2"/>
<dbReference type="Pfam" id="PF00583">
    <property type="entry name" value="Acetyltransf_1"/>
    <property type="match status" value="1"/>
</dbReference>
<dbReference type="EMBL" id="JBHSDK010000024">
    <property type="protein sequence ID" value="MFC4336888.1"/>
    <property type="molecule type" value="Genomic_DNA"/>
</dbReference>
<dbReference type="CDD" id="cd04301">
    <property type="entry name" value="NAT_SF"/>
    <property type="match status" value="1"/>
</dbReference>
<comment type="caution">
    <text evidence="2">The sequence shown here is derived from an EMBL/GenBank/DDBJ whole genome shotgun (WGS) entry which is preliminary data.</text>
</comment>